<name>A0A7W5E360_9BACT</name>
<evidence type="ECO:0000256" key="5">
    <source>
        <dbReference type="RuleBase" id="RU361187"/>
    </source>
</evidence>
<evidence type="ECO:0000313" key="8">
    <source>
        <dbReference type="Proteomes" id="UP000536179"/>
    </source>
</evidence>
<evidence type="ECO:0000256" key="3">
    <source>
        <dbReference type="ARBA" id="ARBA00023295"/>
    </source>
</evidence>
<keyword evidence="3 5" id="KW-0326">Glycosidase</keyword>
<comment type="similarity">
    <text evidence="1 5">Belongs to the glycosyl hydrolase 43 family.</text>
</comment>
<dbReference type="Gene3D" id="2.115.10.20">
    <property type="entry name" value="Glycosyl hydrolase domain, family 43"/>
    <property type="match status" value="1"/>
</dbReference>
<feature type="chain" id="PRO_5030725747" evidence="6">
    <location>
        <begin position="25"/>
        <end position="325"/>
    </location>
</feature>
<accession>A0A7W5E360</accession>
<dbReference type="PANTHER" id="PTHR35279:SF1">
    <property type="entry name" value="ARABINANASE_LEVANSUCRASE_INVERTASE"/>
    <property type="match status" value="1"/>
</dbReference>
<dbReference type="GO" id="GO:0004553">
    <property type="term" value="F:hydrolase activity, hydrolyzing O-glycosyl compounds"/>
    <property type="evidence" value="ECO:0007669"/>
    <property type="project" value="InterPro"/>
</dbReference>
<dbReference type="PANTHER" id="PTHR35279">
    <property type="match status" value="1"/>
</dbReference>
<feature type="signal peptide" evidence="6">
    <location>
        <begin position="1"/>
        <end position="24"/>
    </location>
</feature>
<evidence type="ECO:0000256" key="6">
    <source>
        <dbReference type="SAM" id="SignalP"/>
    </source>
</evidence>
<evidence type="ECO:0000256" key="1">
    <source>
        <dbReference type="ARBA" id="ARBA00009865"/>
    </source>
</evidence>
<organism evidence="7 8">
    <name type="scientific">Aporhodopirellula rubra</name>
    <dbReference type="NCBI Taxonomy" id="980271"/>
    <lineage>
        <taxon>Bacteria</taxon>
        <taxon>Pseudomonadati</taxon>
        <taxon>Planctomycetota</taxon>
        <taxon>Planctomycetia</taxon>
        <taxon>Pirellulales</taxon>
        <taxon>Pirellulaceae</taxon>
        <taxon>Aporhodopirellula</taxon>
    </lineage>
</organism>
<dbReference type="Proteomes" id="UP000536179">
    <property type="component" value="Unassembled WGS sequence"/>
</dbReference>
<evidence type="ECO:0000256" key="4">
    <source>
        <dbReference type="PIRSR" id="PIRSR606710-2"/>
    </source>
</evidence>
<dbReference type="SUPFAM" id="SSF75005">
    <property type="entry name" value="Arabinanase/levansucrase/invertase"/>
    <property type="match status" value="1"/>
</dbReference>
<protein>
    <submittedName>
        <fullName evidence="7">Beta-xylosidase</fullName>
    </submittedName>
</protein>
<reference evidence="7 8" key="1">
    <citation type="submission" date="2020-08" db="EMBL/GenBank/DDBJ databases">
        <title>Genomic Encyclopedia of Type Strains, Phase III (KMG-III): the genomes of soil and plant-associated and newly described type strains.</title>
        <authorList>
            <person name="Whitman W."/>
        </authorList>
    </citation>
    <scope>NUCLEOTIDE SEQUENCE [LARGE SCALE GENOMIC DNA]</scope>
    <source>
        <strain evidence="7 8">CECT 8075</strain>
    </source>
</reference>
<dbReference type="GO" id="GO:0005975">
    <property type="term" value="P:carbohydrate metabolic process"/>
    <property type="evidence" value="ECO:0007669"/>
    <property type="project" value="InterPro"/>
</dbReference>
<proteinExistence type="inferred from homology"/>
<dbReference type="InterPro" id="IPR006710">
    <property type="entry name" value="Glyco_hydro_43"/>
</dbReference>
<feature type="site" description="Important for catalytic activity, responsible for pKa modulation of the active site Glu and correct orientation of both the proton donor and substrate" evidence="4">
    <location>
        <position position="171"/>
    </location>
</feature>
<keyword evidence="8" id="KW-1185">Reference proteome</keyword>
<evidence type="ECO:0000256" key="2">
    <source>
        <dbReference type="ARBA" id="ARBA00022801"/>
    </source>
</evidence>
<comment type="caution">
    <text evidence="7">The sequence shown here is derived from an EMBL/GenBank/DDBJ whole genome shotgun (WGS) entry which is preliminary data.</text>
</comment>
<keyword evidence="6" id="KW-0732">Signal</keyword>
<dbReference type="Pfam" id="PF04616">
    <property type="entry name" value="Glyco_hydro_43"/>
    <property type="match status" value="1"/>
</dbReference>
<dbReference type="EMBL" id="JACHXU010000022">
    <property type="protein sequence ID" value="MBB3209253.1"/>
    <property type="molecule type" value="Genomic_DNA"/>
</dbReference>
<keyword evidence="2 5" id="KW-0378">Hydrolase</keyword>
<dbReference type="InterPro" id="IPR023296">
    <property type="entry name" value="Glyco_hydro_beta-prop_sf"/>
</dbReference>
<sequence>MKLISMFSCVICLLIGIAPLTVQAQSHGTAFFTRTTLSGIGPDKSVSRRDPSDVIKVGDLYYVWYSRGLVKTGYNATVWYATSPDGMSWTEMGEAVGKGEAGAWDEASVFTPNVLVADDQYWLFYTAISKSPKVKPDSKIGVAVSDSPDGPWQKLATNPVLKNSDNESDFDSHLVDDSCLIVRDGKYWCYYKGRQLGKGAAETKMGLAIAESPGGPYIRHPKSPIIPGNHEVVVWPQGPGVVAMVDGLGPKEIANSILYAEDGIHFTKTHDVIDRPKAAGTYRPEAFTDSNQGETPTWGVEMAPAGRLLCIERFDIDWESSNENE</sequence>
<gene>
    <name evidence="7" type="ORF">FHS27_005093</name>
</gene>
<evidence type="ECO:0000313" key="7">
    <source>
        <dbReference type="EMBL" id="MBB3209253.1"/>
    </source>
</evidence>
<dbReference type="AlphaFoldDB" id="A0A7W5E360"/>
<dbReference type="RefSeq" id="WP_246420747.1">
    <property type="nucleotide sequence ID" value="NZ_JACHXU010000022.1"/>
</dbReference>